<keyword evidence="2" id="KW-0472">Membrane</keyword>
<dbReference type="AlphaFoldDB" id="A0A0C2SNS9"/>
<reference evidence="3 4" key="1">
    <citation type="submission" date="2014-04" db="EMBL/GenBank/DDBJ databases">
        <title>Evolutionary Origins and Diversification of the Mycorrhizal Mutualists.</title>
        <authorList>
            <consortium name="DOE Joint Genome Institute"/>
            <consortium name="Mycorrhizal Genomics Consortium"/>
            <person name="Kohler A."/>
            <person name="Kuo A."/>
            <person name="Nagy L.G."/>
            <person name="Floudas D."/>
            <person name="Copeland A."/>
            <person name="Barry K.W."/>
            <person name="Cichocki N."/>
            <person name="Veneault-Fourrey C."/>
            <person name="LaButti K."/>
            <person name="Lindquist E.A."/>
            <person name="Lipzen A."/>
            <person name="Lundell T."/>
            <person name="Morin E."/>
            <person name="Murat C."/>
            <person name="Riley R."/>
            <person name="Ohm R."/>
            <person name="Sun H."/>
            <person name="Tunlid A."/>
            <person name="Henrissat B."/>
            <person name="Grigoriev I.V."/>
            <person name="Hibbett D.S."/>
            <person name="Martin F."/>
        </authorList>
    </citation>
    <scope>NUCLEOTIDE SEQUENCE [LARGE SCALE GENOMIC DNA]</scope>
    <source>
        <strain evidence="3 4">Koide BX008</strain>
    </source>
</reference>
<evidence type="ECO:0000313" key="3">
    <source>
        <dbReference type="EMBL" id="KIL64900.1"/>
    </source>
</evidence>
<proteinExistence type="predicted"/>
<dbReference type="HOGENOM" id="CLU_1661225_0_0_1"/>
<evidence type="ECO:0008006" key="5">
    <source>
        <dbReference type="Google" id="ProtNLM"/>
    </source>
</evidence>
<keyword evidence="4" id="KW-1185">Reference proteome</keyword>
<feature type="region of interest" description="Disordered" evidence="1">
    <location>
        <begin position="52"/>
        <end position="80"/>
    </location>
</feature>
<dbReference type="OrthoDB" id="3152367at2759"/>
<protein>
    <recommendedName>
        <fullName evidence="5">Transmembrane protein</fullName>
    </recommendedName>
</protein>
<feature type="non-terminal residue" evidence="3">
    <location>
        <position position="1"/>
    </location>
</feature>
<sequence length="176" mass="20031">VVNALFFAGLFADIGASILSAASARWYEMLTPEEADHVYDWLFETLRKSQSPERSEVEMEGDEREEEEEEEDPKASTNEKGKGSHFVIEWWLYLGLKSGLYAAFIGLGFLVTGLMLYVWVHTPMIVQVMCTVSFACLILLLPPFFLPHDRIQTLRLVRLHRFSGRARARAGLIAFT</sequence>
<accession>A0A0C2SNS9</accession>
<dbReference type="Proteomes" id="UP000054549">
    <property type="component" value="Unassembled WGS sequence"/>
</dbReference>
<evidence type="ECO:0000256" key="1">
    <source>
        <dbReference type="SAM" id="MobiDB-lite"/>
    </source>
</evidence>
<keyword evidence="2" id="KW-0812">Transmembrane</keyword>
<dbReference type="InParanoid" id="A0A0C2SNS9"/>
<organism evidence="3 4">
    <name type="scientific">Amanita muscaria (strain Koide BX008)</name>
    <dbReference type="NCBI Taxonomy" id="946122"/>
    <lineage>
        <taxon>Eukaryota</taxon>
        <taxon>Fungi</taxon>
        <taxon>Dikarya</taxon>
        <taxon>Basidiomycota</taxon>
        <taxon>Agaricomycotina</taxon>
        <taxon>Agaricomycetes</taxon>
        <taxon>Agaricomycetidae</taxon>
        <taxon>Agaricales</taxon>
        <taxon>Pluteineae</taxon>
        <taxon>Amanitaceae</taxon>
        <taxon>Amanita</taxon>
    </lineage>
</organism>
<feature type="transmembrane region" description="Helical" evidence="2">
    <location>
        <begin position="100"/>
        <end position="119"/>
    </location>
</feature>
<feature type="transmembrane region" description="Helical" evidence="2">
    <location>
        <begin position="6"/>
        <end position="27"/>
    </location>
</feature>
<evidence type="ECO:0000256" key="2">
    <source>
        <dbReference type="SAM" id="Phobius"/>
    </source>
</evidence>
<evidence type="ECO:0000313" key="4">
    <source>
        <dbReference type="Proteomes" id="UP000054549"/>
    </source>
</evidence>
<keyword evidence="2" id="KW-1133">Transmembrane helix</keyword>
<name>A0A0C2SNS9_AMAMK</name>
<feature type="transmembrane region" description="Helical" evidence="2">
    <location>
        <begin position="125"/>
        <end position="146"/>
    </location>
</feature>
<dbReference type="EMBL" id="KN818246">
    <property type="protein sequence ID" value="KIL64900.1"/>
    <property type="molecule type" value="Genomic_DNA"/>
</dbReference>
<gene>
    <name evidence="3" type="ORF">M378DRAFT_77693</name>
</gene>
<feature type="compositionally biased region" description="Acidic residues" evidence="1">
    <location>
        <begin position="58"/>
        <end position="72"/>
    </location>
</feature>